<dbReference type="EMBL" id="CVQH01000872">
    <property type="protein sequence ID" value="CRJ91250.1"/>
    <property type="molecule type" value="Genomic_DNA"/>
</dbReference>
<dbReference type="PANTHER" id="PTHR21000:SF5">
    <property type="entry name" value="DIHYDROXY-ACID DEHYDRATASE, MITOCHONDRIAL"/>
    <property type="match status" value="1"/>
</dbReference>
<evidence type="ECO:0000313" key="2">
    <source>
        <dbReference type="EMBL" id="CRK14419.1"/>
    </source>
</evidence>
<keyword evidence="3" id="KW-1185">Reference proteome</keyword>
<dbReference type="Proteomes" id="UP000045706">
    <property type="component" value="Unassembled WGS sequence"/>
</dbReference>
<gene>
    <name evidence="1" type="ORF">BN1708_020743</name>
    <name evidence="2" type="ORF">BN1723_021020</name>
</gene>
<evidence type="ECO:0000313" key="3">
    <source>
        <dbReference type="Proteomes" id="UP000044602"/>
    </source>
</evidence>
<dbReference type="PANTHER" id="PTHR21000">
    <property type="entry name" value="DIHYDROXY-ACID DEHYDRATASE DAD"/>
    <property type="match status" value="1"/>
</dbReference>
<sequence>MLYATGLSEDDMNKAQVGISSVWYEGNPCNMHLMDLSAVVR</sequence>
<protein>
    <recommendedName>
        <fullName evidence="5">Dihydroxy-acid dehydratase</fullName>
    </recommendedName>
</protein>
<name>A0A0G4KXB0_VERLO</name>
<dbReference type="InterPro" id="IPR050165">
    <property type="entry name" value="DHAD_IlvD/Edd"/>
</dbReference>
<dbReference type="GO" id="GO:0009082">
    <property type="term" value="P:branched-chain amino acid biosynthetic process"/>
    <property type="evidence" value="ECO:0007669"/>
    <property type="project" value="TreeGrafter"/>
</dbReference>
<feature type="non-terminal residue" evidence="2">
    <location>
        <position position="41"/>
    </location>
</feature>
<dbReference type="EMBL" id="CVQI01005001">
    <property type="protein sequence ID" value="CRK14419.1"/>
    <property type="molecule type" value="Genomic_DNA"/>
</dbReference>
<accession>A0A0G4KXB0</accession>
<dbReference type="GO" id="GO:0004160">
    <property type="term" value="F:dihydroxy-acid dehydratase activity"/>
    <property type="evidence" value="ECO:0007669"/>
    <property type="project" value="TreeGrafter"/>
</dbReference>
<dbReference type="Proteomes" id="UP000044602">
    <property type="component" value="Unassembled WGS sequence"/>
</dbReference>
<dbReference type="SUPFAM" id="SSF143975">
    <property type="entry name" value="IlvD/EDD N-terminal domain-like"/>
    <property type="match status" value="1"/>
</dbReference>
<reference evidence="3 4" key="1">
    <citation type="submission" date="2015-05" db="EMBL/GenBank/DDBJ databases">
        <authorList>
            <person name="Fogelqvist Johan"/>
        </authorList>
    </citation>
    <scope>NUCLEOTIDE SEQUENCE [LARGE SCALE GENOMIC DNA]</scope>
    <source>
        <strain evidence="1">VL1</strain>
        <strain evidence="2">VL2</strain>
    </source>
</reference>
<evidence type="ECO:0008006" key="5">
    <source>
        <dbReference type="Google" id="ProtNLM"/>
    </source>
</evidence>
<dbReference type="InterPro" id="IPR037237">
    <property type="entry name" value="IlvD/EDD_N"/>
</dbReference>
<dbReference type="STRING" id="100787.A0A0G4KXB0"/>
<evidence type="ECO:0000313" key="4">
    <source>
        <dbReference type="Proteomes" id="UP000045706"/>
    </source>
</evidence>
<proteinExistence type="predicted"/>
<dbReference type="AlphaFoldDB" id="A0A0G4KXB0"/>
<organism evidence="2 4">
    <name type="scientific">Verticillium longisporum</name>
    <name type="common">Verticillium dahliae var. longisporum</name>
    <dbReference type="NCBI Taxonomy" id="100787"/>
    <lineage>
        <taxon>Eukaryota</taxon>
        <taxon>Fungi</taxon>
        <taxon>Dikarya</taxon>
        <taxon>Ascomycota</taxon>
        <taxon>Pezizomycotina</taxon>
        <taxon>Sordariomycetes</taxon>
        <taxon>Hypocreomycetidae</taxon>
        <taxon>Glomerellales</taxon>
        <taxon>Plectosphaerellaceae</taxon>
        <taxon>Verticillium</taxon>
    </lineage>
</organism>
<evidence type="ECO:0000313" key="1">
    <source>
        <dbReference type="EMBL" id="CRJ91250.1"/>
    </source>
</evidence>